<feature type="compositionally biased region" description="Low complexity" evidence="1">
    <location>
        <begin position="108"/>
        <end position="117"/>
    </location>
</feature>
<evidence type="ECO:0000313" key="2">
    <source>
        <dbReference type="EMBL" id="KOO34902.1"/>
    </source>
</evidence>
<feature type="region of interest" description="Disordered" evidence="1">
    <location>
        <begin position="92"/>
        <end position="117"/>
    </location>
</feature>
<dbReference type="EMBL" id="JWZX01001057">
    <property type="protein sequence ID" value="KOO34902.1"/>
    <property type="molecule type" value="Genomic_DNA"/>
</dbReference>
<sequence>MRSRWRLQQIIIALERQIGWRATRSLFYSRRRTSSTLLRTTRTSKYSTGLLQAGRTCRKKSSTSSRPAQWVGGRGDALTPANHGTLRVGVSYARPRRCSHPSKSWNTPSRSLLRSSSPRWQLRDSRI</sequence>
<feature type="region of interest" description="Disordered" evidence="1">
    <location>
        <begin position="51"/>
        <end position="77"/>
    </location>
</feature>
<evidence type="ECO:0000256" key="1">
    <source>
        <dbReference type="SAM" id="MobiDB-lite"/>
    </source>
</evidence>
<evidence type="ECO:0000313" key="3">
    <source>
        <dbReference type="Proteomes" id="UP000037460"/>
    </source>
</evidence>
<organism evidence="2 3">
    <name type="scientific">Chrysochromulina tobinii</name>
    <dbReference type="NCBI Taxonomy" id="1460289"/>
    <lineage>
        <taxon>Eukaryota</taxon>
        <taxon>Haptista</taxon>
        <taxon>Haptophyta</taxon>
        <taxon>Prymnesiophyceae</taxon>
        <taxon>Prymnesiales</taxon>
        <taxon>Chrysochromulinaceae</taxon>
        <taxon>Chrysochromulina</taxon>
    </lineage>
</organism>
<dbReference type="Proteomes" id="UP000037460">
    <property type="component" value="Unassembled WGS sequence"/>
</dbReference>
<reference evidence="3" key="1">
    <citation type="journal article" date="2015" name="PLoS Genet.">
        <title>Genome Sequence and Transcriptome Analyses of Chrysochromulina tobin: Metabolic Tools for Enhanced Algal Fitness in the Prominent Order Prymnesiales (Haptophyceae).</title>
        <authorList>
            <person name="Hovde B.T."/>
            <person name="Deodato C.R."/>
            <person name="Hunsperger H.M."/>
            <person name="Ryken S.A."/>
            <person name="Yost W."/>
            <person name="Jha R.K."/>
            <person name="Patterson J."/>
            <person name="Monnat R.J. Jr."/>
            <person name="Barlow S.B."/>
            <person name="Starkenburg S.R."/>
            <person name="Cattolico R.A."/>
        </authorList>
    </citation>
    <scope>NUCLEOTIDE SEQUENCE</scope>
    <source>
        <strain evidence="3">CCMP291</strain>
    </source>
</reference>
<dbReference type="AlphaFoldDB" id="A0A0M0K8H5"/>
<accession>A0A0M0K8H5</accession>
<proteinExistence type="predicted"/>
<protein>
    <submittedName>
        <fullName evidence="2">Uncharacterized protein</fullName>
    </submittedName>
</protein>
<keyword evidence="3" id="KW-1185">Reference proteome</keyword>
<comment type="caution">
    <text evidence="2">The sequence shown here is derived from an EMBL/GenBank/DDBJ whole genome shotgun (WGS) entry which is preliminary data.</text>
</comment>
<gene>
    <name evidence="2" type="ORF">Ctob_008042</name>
</gene>
<name>A0A0M0K8H5_9EUKA</name>